<evidence type="ECO:0000256" key="1">
    <source>
        <dbReference type="ARBA" id="ARBA00004651"/>
    </source>
</evidence>
<evidence type="ECO:0000259" key="7">
    <source>
        <dbReference type="PROSITE" id="PS50850"/>
    </source>
</evidence>
<dbReference type="PANTHER" id="PTHR43124">
    <property type="entry name" value="PURINE EFFLUX PUMP PBUE"/>
    <property type="match status" value="1"/>
</dbReference>
<feature type="transmembrane region" description="Helical" evidence="6">
    <location>
        <begin position="183"/>
        <end position="203"/>
    </location>
</feature>
<feature type="transmembrane region" description="Helical" evidence="6">
    <location>
        <begin position="321"/>
        <end position="341"/>
    </location>
</feature>
<organism evidence="8">
    <name type="scientific">hydrothermal vent metagenome</name>
    <dbReference type="NCBI Taxonomy" id="652676"/>
    <lineage>
        <taxon>unclassified sequences</taxon>
        <taxon>metagenomes</taxon>
        <taxon>ecological metagenomes</taxon>
    </lineage>
</organism>
<comment type="subcellular location">
    <subcellularLocation>
        <location evidence="1">Cell membrane</location>
        <topology evidence="1">Multi-pass membrane protein</topology>
    </subcellularLocation>
</comment>
<evidence type="ECO:0000256" key="2">
    <source>
        <dbReference type="ARBA" id="ARBA00022475"/>
    </source>
</evidence>
<dbReference type="CDD" id="cd06174">
    <property type="entry name" value="MFS"/>
    <property type="match status" value="1"/>
</dbReference>
<feature type="transmembrane region" description="Helical" evidence="6">
    <location>
        <begin position="7"/>
        <end position="26"/>
    </location>
</feature>
<name>A0A3B0R101_9ZZZZ</name>
<gene>
    <name evidence="8" type="ORF">MNBD_BACTEROID02-1053</name>
</gene>
<feature type="transmembrane region" description="Helical" evidence="6">
    <location>
        <begin position="353"/>
        <end position="381"/>
    </location>
</feature>
<keyword evidence="4 6" id="KW-1133">Transmembrane helix</keyword>
<protein>
    <submittedName>
        <fullName evidence="8">Uncharacterized MFS-type transporter</fullName>
    </submittedName>
</protein>
<dbReference type="AlphaFoldDB" id="A0A3B0R101"/>
<feature type="transmembrane region" description="Helical" evidence="6">
    <location>
        <begin position="46"/>
        <end position="65"/>
    </location>
</feature>
<feature type="transmembrane region" description="Helical" evidence="6">
    <location>
        <begin position="107"/>
        <end position="124"/>
    </location>
</feature>
<proteinExistence type="predicted"/>
<feature type="transmembrane region" description="Helical" evidence="6">
    <location>
        <begin position="264"/>
        <end position="287"/>
    </location>
</feature>
<dbReference type="InterPro" id="IPR020846">
    <property type="entry name" value="MFS_dom"/>
</dbReference>
<dbReference type="InterPro" id="IPR011701">
    <property type="entry name" value="MFS"/>
</dbReference>
<feature type="transmembrane region" description="Helical" evidence="6">
    <location>
        <begin position="224"/>
        <end position="244"/>
    </location>
</feature>
<sequence>MHQKKAPWYFLLLIILAGESVFILPFVLKRVFLPTVLEVFNLDNLQIGICGSIYGIVAFLSYPFGGPLADKFQPRKLIAVALWMTALGGFVYATFPSYTVLKILYGYWGFTTIFLFWAPMIKATRVWGGSTSQGKAFGFLDGGRGLVGALFGILGVLIFSMFITSEISEVTLSESREAFKQVILVSSSIVIFVGVLVWFFLKLDRKIEDEIILQKITILQVKEVLRLPSVFLLMVIILCAYVGYKITDIFSLYAKDVMLYDQVQSAQVGTFLLFIRPVVGVLIGVLADRTQTTFWLVISFIVSFVGALLFALGIISDSETVLFFISILVVATGIYAARSLYFAVMEKGNIPLVLTGTAVGLISLIGYTPDIFAGPVIGYLLENSPGAKGHQHVFWMLALFSFIGGIAALYYYKLYRRKK</sequence>
<feature type="transmembrane region" description="Helical" evidence="6">
    <location>
        <begin position="145"/>
        <end position="163"/>
    </location>
</feature>
<dbReference type="Pfam" id="PF07690">
    <property type="entry name" value="MFS_1"/>
    <property type="match status" value="1"/>
</dbReference>
<feature type="transmembrane region" description="Helical" evidence="6">
    <location>
        <begin position="393"/>
        <end position="412"/>
    </location>
</feature>
<dbReference type="GO" id="GO:0022857">
    <property type="term" value="F:transmembrane transporter activity"/>
    <property type="evidence" value="ECO:0007669"/>
    <property type="project" value="InterPro"/>
</dbReference>
<keyword evidence="3 6" id="KW-0812">Transmembrane</keyword>
<dbReference type="InterPro" id="IPR050189">
    <property type="entry name" value="MFS_Efflux_Transporters"/>
</dbReference>
<dbReference type="PROSITE" id="PS50850">
    <property type="entry name" value="MFS"/>
    <property type="match status" value="1"/>
</dbReference>
<evidence type="ECO:0000256" key="4">
    <source>
        <dbReference type="ARBA" id="ARBA00022989"/>
    </source>
</evidence>
<evidence type="ECO:0000313" key="8">
    <source>
        <dbReference type="EMBL" id="VAV85931.1"/>
    </source>
</evidence>
<dbReference type="EMBL" id="UOEB01000261">
    <property type="protein sequence ID" value="VAV85931.1"/>
    <property type="molecule type" value="Genomic_DNA"/>
</dbReference>
<evidence type="ECO:0000256" key="3">
    <source>
        <dbReference type="ARBA" id="ARBA00022692"/>
    </source>
</evidence>
<accession>A0A3B0R101</accession>
<dbReference type="InterPro" id="IPR036259">
    <property type="entry name" value="MFS_trans_sf"/>
</dbReference>
<reference evidence="8" key="1">
    <citation type="submission" date="2018-06" db="EMBL/GenBank/DDBJ databases">
        <authorList>
            <person name="Zhirakovskaya E."/>
        </authorList>
    </citation>
    <scope>NUCLEOTIDE SEQUENCE</scope>
</reference>
<evidence type="ECO:0000256" key="5">
    <source>
        <dbReference type="ARBA" id="ARBA00023136"/>
    </source>
</evidence>
<feature type="transmembrane region" description="Helical" evidence="6">
    <location>
        <begin position="294"/>
        <end position="315"/>
    </location>
</feature>
<dbReference type="SUPFAM" id="SSF103473">
    <property type="entry name" value="MFS general substrate transporter"/>
    <property type="match status" value="1"/>
</dbReference>
<dbReference type="PANTHER" id="PTHR43124:SF3">
    <property type="entry name" value="CHLORAMPHENICOL EFFLUX PUMP RV0191"/>
    <property type="match status" value="1"/>
</dbReference>
<evidence type="ECO:0000256" key="6">
    <source>
        <dbReference type="SAM" id="Phobius"/>
    </source>
</evidence>
<keyword evidence="2" id="KW-1003">Cell membrane</keyword>
<dbReference type="Gene3D" id="1.20.1250.20">
    <property type="entry name" value="MFS general substrate transporter like domains"/>
    <property type="match status" value="2"/>
</dbReference>
<keyword evidence="5 6" id="KW-0472">Membrane</keyword>
<feature type="transmembrane region" description="Helical" evidence="6">
    <location>
        <begin position="77"/>
        <end position="95"/>
    </location>
</feature>
<dbReference type="GO" id="GO:0005886">
    <property type="term" value="C:plasma membrane"/>
    <property type="evidence" value="ECO:0007669"/>
    <property type="project" value="UniProtKB-SubCell"/>
</dbReference>
<feature type="domain" description="Major facilitator superfamily (MFS) profile" evidence="7">
    <location>
        <begin position="11"/>
        <end position="416"/>
    </location>
</feature>